<accession>A0AAD6J0Q1</accession>
<proteinExistence type="inferred from homology"/>
<evidence type="ECO:0000256" key="5">
    <source>
        <dbReference type="ARBA" id="ARBA00022525"/>
    </source>
</evidence>
<comment type="catalytic activity">
    <reaction evidence="1 10">
        <text>Endohydrolysis of (1-&gt;4)-beta-D-xylosidic linkages in xylans.</text>
        <dbReference type="EC" id="3.2.1.8"/>
    </reaction>
</comment>
<dbReference type="SMART" id="SM00633">
    <property type="entry name" value="Glyco_10"/>
    <property type="match status" value="1"/>
</dbReference>
<dbReference type="PANTHER" id="PTHR31490">
    <property type="entry name" value="GLYCOSYL HYDROLASE"/>
    <property type="match status" value="1"/>
</dbReference>
<organism evidence="14 15">
    <name type="scientific">Drechslerella dactyloides</name>
    <name type="common">Nematode-trapping fungus</name>
    <name type="synonym">Arthrobotrys dactyloides</name>
    <dbReference type="NCBI Taxonomy" id="74499"/>
    <lineage>
        <taxon>Eukaryota</taxon>
        <taxon>Fungi</taxon>
        <taxon>Dikarya</taxon>
        <taxon>Ascomycota</taxon>
        <taxon>Pezizomycotina</taxon>
        <taxon>Orbiliomycetes</taxon>
        <taxon>Orbiliales</taxon>
        <taxon>Orbiliaceae</taxon>
        <taxon>Drechslerella</taxon>
    </lineage>
</organism>
<feature type="region of interest" description="Disordered" evidence="12">
    <location>
        <begin position="55"/>
        <end position="87"/>
    </location>
</feature>
<dbReference type="InterPro" id="IPR044846">
    <property type="entry name" value="GH10"/>
</dbReference>
<evidence type="ECO:0000256" key="1">
    <source>
        <dbReference type="ARBA" id="ARBA00000681"/>
    </source>
</evidence>
<dbReference type="PANTHER" id="PTHR31490:SF35">
    <property type="entry name" value="ENDO-1,4-BETA-XYLANASE"/>
    <property type="match status" value="1"/>
</dbReference>
<dbReference type="EMBL" id="JAQGDS010000004">
    <property type="protein sequence ID" value="KAJ6261015.1"/>
    <property type="molecule type" value="Genomic_DNA"/>
</dbReference>
<evidence type="ECO:0000256" key="2">
    <source>
        <dbReference type="ARBA" id="ARBA00004613"/>
    </source>
</evidence>
<keyword evidence="10" id="KW-0326">Glycosidase</keyword>
<comment type="pathway">
    <text evidence="3">Glycan degradation; xylan degradation.</text>
</comment>
<gene>
    <name evidence="14" type="ORF">Dda_3680</name>
</gene>
<evidence type="ECO:0000256" key="7">
    <source>
        <dbReference type="ARBA" id="ARBA00022801"/>
    </source>
</evidence>
<evidence type="ECO:0000256" key="8">
    <source>
        <dbReference type="ARBA" id="ARBA00023277"/>
    </source>
</evidence>
<sequence>MAIDALNILYASIMAAANDVTHKDAGLDNAAPRDAILKTTDEDNKTCNLEGTILKDAISTPESKPAKSSSRTENAPSNESSKDGTPKKVLEAVSKHNAIMPRLLEVQHAQIAITYEENRIRDYHRAGIVKVQELRRLRAIAREKRLKYKHISRSLIRRVAHKLTNQSKEFKSMVEKQKSEYLDALSKQQAAERNIKWFKDAIADAKRKIEELKPLKKEYLELKLELDNVFHEAFEDSGDVYPEEDQIKIAVKNNEDWYREARLQAEIDRAAYKSMKDARSAIQKAVEWCKAVQRFSFLDLLRPQPLTEIMDRDKIHRAQDSFEDAERLLTQACHLQKEIGPFANVVHVILSGYELEDIMFRDVNWFCSMSYRDRLDDLTTRMEALQAQVVSETQEQNRRVAASELTVIRARAALEEAVQELDQLRLGIFEGIAPRSYGPEPPGIDDDPPPPPPPPPPPLIPYSELFPDPRTESELGQEPQRRPISRWDTTEPTQGTFNFENSGKFVAWGLKNGKKFRGHTLVWHSQLPSWVTSGTWNTTTLTAALVNHVTTVATHFKGKMMHWDVVNEPFNEDGTFRSSIFYQILGDSYIETALRAAAAADPVAKLYINDYNIEGVNAKSTAMLNLFKRLKAAKVQVHGIGVQGHLISGQVPTDIDVNFNRMVAAGAEVAITELDIRMAVPPVNQTAAYAQQATEYAAVTNACKVTGRCVGITLWDFTDKNSWIPSVFPGQGDALPWDVNYQKKPAYYGMARTLKP</sequence>
<evidence type="ECO:0000256" key="12">
    <source>
        <dbReference type="SAM" id="MobiDB-lite"/>
    </source>
</evidence>
<feature type="domain" description="GH10" evidence="13">
    <location>
        <begin position="453"/>
        <end position="753"/>
    </location>
</feature>
<dbReference type="Proteomes" id="UP001221413">
    <property type="component" value="Unassembled WGS sequence"/>
</dbReference>
<feature type="compositionally biased region" description="Pro residues" evidence="12">
    <location>
        <begin position="449"/>
        <end position="460"/>
    </location>
</feature>
<evidence type="ECO:0000256" key="11">
    <source>
        <dbReference type="SAM" id="Coils"/>
    </source>
</evidence>
<evidence type="ECO:0000256" key="6">
    <source>
        <dbReference type="ARBA" id="ARBA00022651"/>
    </source>
</evidence>
<evidence type="ECO:0000256" key="10">
    <source>
        <dbReference type="RuleBase" id="RU361174"/>
    </source>
</evidence>
<comment type="subcellular location">
    <subcellularLocation>
        <location evidence="2">Secreted</location>
    </subcellularLocation>
</comment>
<evidence type="ECO:0000313" key="14">
    <source>
        <dbReference type="EMBL" id="KAJ6261015.1"/>
    </source>
</evidence>
<evidence type="ECO:0000256" key="9">
    <source>
        <dbReference type="ARBA" id="ARBA00023326"/>
    </source>
</evidence>
<feature type="compositionally biased region" description="Polar residues" evidence="12">
    <location>
        <begin position="60"/>
        <end position="79"/>
    </location>
</feature>
<evidence type="ECO:0000256" key="3">
    <source>
        <dbReference type="ARBA" id="ARBA00004851"/>
    </source>
</evidence>
<protein>
    <recommendedName>
        <fullName evidence="10">Beta-xylanase</fullName>
        <ecNumber evidence="10">3.2.1.8</ecNumber>
    </recommendedName>
</protein>
<evidence type="ECO:0000256" key="4">
    <source>
        <dbReference type="ARBA" id="ARBA00007495"/>
    </source>
</evidence>
<keyword evidence="7 10" id="KW-0378">Hydrolase</keyword>
<comment type="similarity">
    <text evidence="4 10">Belongs to the glycosyl hydrolase 10 (cellulase F) family.</text>
</comment>
<keyword evidence="15" id="KW-1185">Reference proteome</keyword>
<evidence type="ECO:0000259" key="13">
    <source>
        <dbReference type="PROSITE" id="PS51760"/>
    </source>
</evidence>
<dbReference type="InterPro" id="IPR017853">
    <property type="entry name" value="GH"/>
</dbReference>
<keyword evidence="8 10" id="KW-0119">Carbohydrate metabolism</keyword>
<dbReference type="InterPro" id="IPR001000">
    <property type="entry name" value="GH10_dom"/>
</dbReference>
<dbReference type="GO" id="GO:0005576">
    <property type="term" value="C:extracellular region"/>
    <property type="evidence" value="ECO:0007669"/>
    <property type="project" value="UniProtKB-SubCell"/>
</dbReference>
<dbReference type="GO" id="GO:0031176">
    <property type="term" value="F:endo-1,4-beta-xylanase activity"/>
    <property type="evidence" value="ECO:0007669"/>
    <property type="project" value="UniProtKB-EC"/>
</dbReference>
<keyword evidence="9 10" id="KW-0624">Polysaccharide degradation</keyword>
<dbReference type="PRINTS" id="PR00134">
    <property type="entry name" value="GLHYDRLASE10"/>
</dbReference>
<keyword evidence="6" id="KW-0858">Xylan degradation</keyword>
<feature type="coiled-coil region" evidence="11">
    <location>
        <begin position="368"/>
        <end position="427"/>
    </location>
</feature>
<dbReference type="SUPFAM" id="SSF51445">
    <property type="entry name" value="(Trans)glycosidases"/>
    <property type="match status" value="1"/>
</dbReference>
<keyword evidence="5" id="KW-0964">Secreted</keyword>
<comment type="caution">
    <text evidence="14">The sequence shown here is derived from an EMBL/GenBank/DDBJ whole genome shotgun (WGS) entry which is preliminary data.</text>
</comment>
<dbReference type="AlphaFoldDB" id="A0AAD6J0Q1"/>
<keyword evidence="11" id="KW-0175">Coiled coil</keyword>
<reference evidence="14" key="1">
    <citation type="submission" date="2023-01" db="EMBL/GenBank/DDBJ databases">
        <title>The chitinases involved in constricting ring structure development in the nematode-trapping fungus Drechslerella dactyloides.</title>
        <authorList>
            <person name="Wang R."/>
            <person name="Zhang L."/>
            <person name="Tang P."/>
            <person name="Li S."/>
            <person name="Liang L."/>
        </authorList>
    </citation>
    <scope>NUCLEOTIDE SEQUENCE</scope>
    <source>
        <strain evidence="14">YMF1.00031</strain>
    </source>
</reference>
<dbReference type="Gene3D" id="3.20.20.80">
    <property type="entry name" value="Glycosidases"/>
    <property type="match status" value="1"/>
</dbReference>
<dbReference type="PROSITE" id="PS51760">
    <property type="entry name" value="GH10_2"/>
    <property type="match status" value="1"/>
</dbReference>
<dbReference type="Pfam" id="PF00331">
    <property type="entry name" value="Glyco_hydro_10"/>
    <property type="match status" value="1"/>
</dbReference>
<name>A0AAD6J0Q1_DREDA</name>
<evidence type="ECO:0000313" key="15">
    <source>
        <dbReference type="Proteomes" id="UP001221413"/>
    </source>
</evidence>
<dbReference type="EC" id="3.2.1.8" evidence="10"/>
<feature type="region of interest" description="Disordered" evidence="12">
    <location>
        <begin position="435"/>
        <end position="496"/>
    </location>
</feature>
<dbReference type="GO" id="GO:0045493">
    <property type="term" value="P:xylan catabolic process"/>
    <property type="evidence" value="ECO:0007669"/>
    <property type="project" value="UniProtKB-KW"/>
</dbReference>